<dbReference type="PROSITE" id="PS51371">
    <property type="entry name" value="CBS"/>
    <property type="match status" value="1"/>
</dbReference>
<gene>
    <name evidence="3" type="ORF">BU057_15330</name>
</gene>
<dbReference type="PANTHER" id="PTHR43099">
    <property type="entry name" value="UPF0053 PROTEIN YRKA"/>
    <property type="match status" value="1"/>
</dbReference>
<keyword evidence="4" id="KW-1185">Reference proteome</keyword>
<evidence type="ECO:0000313" key="3">
    <source>
        <dbReference type="EMBL" id="PTI57648.1"/>
    </source>
</evidence>
<dbReference type="RefSeq" id="WP_142401409.1">
    <property type="nucleotide sequence ID" value="NZ_PZFR01000475.1"/>
</dbReference>
<dbReference type="InterPro" id="IPR051676">
    <property type="entry name" value="UPF0053_domain"/>
</dbReference>
<dbReference type="InterPro" id="IPR046342">
    <property type="entry name" value="CBS_dom_sf"/>
</dbReference>
<evidence type="ECO:0000256" key="1">
    <source>
        <dbReference type="PROSITE-ProRule" id="PRU00703"/>
    </source>
</evidence>
<name>A0ABX5IHK6_9STAP</name>
<dbReference type="Pfam" id="PF00571">
    <property type="entry name" value="CBS"/>
    <property type="match status" value="1"/>
</dbReference>
<evidence type="ECO:0000313" key="4">
    <source>
        <dbReference type="Proteomes" id="UP000240859"/>
    </source>
</evidence>
<dbReference type="Gene3D" id="3.90.1280.20">
    <property type="match status" value="1"/>
</dbReference>
<sequence length="60" mass="7016">HDILKIRLNTKYHQVLEQMKSNQIHIALIEDENGQPLGIITMENILENIVGDIKDEHDQR</sequence>
<dbReference type="EMBL" id="PZFR01000475">
    <property type="protein sequence ID" value="PTI57648.1"/>
    <property type="molecule type" value="Genomic_DNA"/>
</dbReference>
<dbReference type="SUPFAM" id="SSF54631">
    <property type="entry name" value="CBS-domain pair"/>
    <property type="match status" value="1"/>
</dbReference>
<dbReference type="PANTHER" id="PTHR43099:SF5">
    <property type="entry name" value="HLYC_CORC FAMILY TRANSPORTER"/>
    <property type="match status" value="1"/>
</dbReference>
<feature type="non-terminal residue" evidence="3">
    <location>
        <position position="1"/>
    </location>
</feature>
<dbReference type="InterPro" id="IPR000644">
    <property type="entry name" value="CBS_dom"/>
</dbReference>
<reference evidence="3 4" key="1">
    <citation type="journal article" date="2016" name="Front. Microbiol.">
        <title>Comprehensive Phylogenetic Analysis of Bovine Non-aureus Staphylococci Species Based on Whole-Genome Sequencing.</title>
        <authorList>
            <person name="Naushad S."/>
            <person name="Barkema H.W."/>
            <person name="Luby C."/>
            <person name="Condas L.A."/>
            <person name="Nobrega D.B."/>
            <person name="Carson D.A."/>
            <person name="De Buck J."/>
        </authorList>
    </citation>
    <scope>NUCLEOTIDE SEQUENCE [LARGE SCALE GENOMIC DNA]</scope>
    <source>
        <strain evidence="3 4">SNUC 1084</strain>
    </source>
</reference>
<dbReference type="Proteomes" id="UP000240859">
    <property type="component" value="Unassembled WGS sequence"/>
</dbReference>
<organism evidence="3 4">
    <name type="scientific">Staphylococcus succinus</name>
    <dbReference type="NCBI Taxonomy" id="61015"/>
    <lineage>
        <taxon>Bacteria</taxon>
        <taxon>Bacillati</taxon>
        <taxon>Bacillota</taxon>
        <taxon>Bacilli</taxon>
        <taxon>Bacillales</taxon>
        <taxon>Staphylococcaceae</taxon>
        <taxon>Staphylococcus</taxon>
    </lineage>
</organism>
<feature type="domain" description="CBS" evidence="2">
    <location>
        <begin position="1"/>
        <end position="56"/>
    </location>
</feature>
<keyword evidence="1" id="KW-0129">CBS domain</keyword>
<protein>
    <submittedName>
        <fullName evidence="3">HlyC/CorC family transporter</fullName>
    </submittedName>
</protein>
<accession>A0ABX5IHK6</accession>
<evidence type="ECO:0000259" key="2">
    <source>
        <dbReference type="PROSITE" id="PS51371"/>
    </source>
</evidence>
<proteinExistence type="predicted"/>
<comment type="caution">
    <text evidence="3">The sequence shown here is derived from an EMBL/GenBank/DDBJ whole genome shotgun (WGS) entry which is preliminary data.</text>
</comment>